<proteinExistence type="inferred from homology"/>
<dbReference type="Gene3D" id="3.80.30.20">
    <property type="entry name" value="tm_1862 like domain"/>
    <property type="match status" value="1"/>
</dbReference>
<dbReference type="PROSITE" id="PS50926">
    <property type="entry name" value="TRAM"/>
    <property type="match status" value="1"/>
</dbReference>
<evidence type="ECO:0000313" key="18">
    <source>
        <dbReference type="Proteomes" id="UP000287502"/>
    </source>
</evidence>
<evidence type="ECO:0000256" key="6">
    <source>
        <dbReference type="ARBA" id="ARBA00022723"/>
    </source>
</evidence>
<dbReference type="NCBIfam" id="TIGR00089">
    <property type="entry name" value="MiaB/RimO family radical SAM methylthiotransferase"/>
    <property type="match status" value="1"/>
</dbReference>
<evidence type="ECO:0000256" key="7">
    <source>
        <dbReference type="ARBA" id="ARBA00023004"/>
    </source>
</evidence>
<dbReference type="CDD" id="cd01335">
    <property type="entry name" value="Radical_SAM"/>
    <property type="match status" value="1"/>
</dbReference>
<dbReference type="InterPro" id="IPR005839">
    <property type="entry name" value="Methylthiotransferase"/>
</dbReference>
<feature type="domain" description="MTTase N-terminal" evidence="15">
    <location>
        <begin position="26"/>
        <end position="142"/>
    </location>
</feature>
<keyword evidence="13" id="KW-0819">tRNA processing</keyword>
<evidence type="ECO:0000256" key="1">
    <source>
        <dbReference type="ARBA" id="ARBA00003234"/>
    </source>
</evidence>
<keyword evidence="2 13" id="KW-0004">4Fe-4S</keyword>
<sequence length="461" mass="51746">MAGYNDHFKNSEGSDKKRRSILALSRSFYINTYGCQMNEYDSERLASFFAAMGFTQAETPEEADYALVNTCSVREKPHHKVSSELGRLKKIRRKNPELKIGVCGCVAQQDGEALLKRYPQTDFVLGTDAIARIGEAVELVEKGEKVCFTEFEGGELKVPVFGRQTGCSAFITIMKGCDNFCSYCIVPYVRGREKSRHAAEILDEIRFLADKGVKEITLLGQNVNSFGKNLDENINFTELLYRVNNISGIERIRFVTSHPKDFSDELIYAMRDLDKVCESLHLPLQAGSSDVLKRMNRKYTYGEYRDKVLKAKELVPSLALSSDFIVGFPGETAEDFEMTLAAMEEIRYESLFAFAYSVRPGTKAEGLADDVKASDKKMRLARLLDLQKRISAEISAGYKGKMAEVMTEGFSKRDGGVYTGRNRQNRVVNFTSRKVLSVGDITDVIIHEAKPNSFFGEAAED</sequence>
<dbReference type="Pfam" id="PF04055">
    <property type="entry name" value="Radical_SAM"/>
    <property type="match status" value="1"/>
</dbReference>
<keyword evidence="7 13" id="KW-0408">Iron</keyword>
<dbReference type="OrthoDB" id="9805215at2"/>
<dbReference type="GO" id="GO:0035597">
    <property type="term" value="F:tRNA-2-methylthio-N(6)-dimethylallyladenosine(37) synthase activity"/>
    <property type="evidence" value="ECO:0007669"/>
    <property type="project" value="UniProtKB-EC"/>
</dbReference>
<dbReference type="InterPro" id="IPR006638">
    <property type="entry name" value="Elp3/MiaA/NifB-like_rSAM"/>
</dbReference>
<evidence type="ECO:0000256" key="5">
    <source>
        <dbReference type="ARBA" id="ARBA00022691"/>
    </source>
</evidence>
<dbReference type="InterPro" id="IPR038135">
    <property type="entry name" value="Methylthiotransferase_N_sf"/>
</dbReference>
<evidence type="ECO:0000256" key="4">
    <source>
        <dbReference type="ARBA" id="ARBA00022679"/>
    </source>
</evidence>
<feature type="binding site" evidence="13">
    <location>
        <position position="181"/>
    </location>
    <ligand>
        <name>[4Fe-4S] cluster</name>
        <dbReference type="ChEBI" id="CHEBI:49883"/>
        <label>2</label>
        <note>4Fe-4S-S-AdoMet</note>
    </ligand>
</feature>
<feature type="binding site" evidence="13">
    <location>
        <position position="71"/>
    </location>
    <ligand>
        <name>[4Fe-4S] cluster</name>
        <dbReference type="ChEBI" id="CHEBI:49883"/>
        <label>1</label>
    </ligand>
</feature>
<feature type="binding site" evidence="13">
    <location>
        <position position="177"/>
    </location>
    <ligand>
        <name>[4Fe-4S] cluster</name>
        <dbReference type="ChEBI" id="CHEBI:49883"/>
        <label>2</label>
        <note>4Fe-4S-S-AdoMet</note>
    </ligand>
</feature>
<comment type="cofactor">
    <cofactor evidence="13">
        <name>[4Fe-4S] cluster</name>
        <dbReference type="ChEBI" id="CHEBI:49883"/>
    </cofactor>
    <text evidence="13">Binds 2 [4Fe-4S] clusters. One cluster is coordinated with 3 cysteines and an exchangeable S-adenosyl-L-methionine.</text>
</comment>
<evidence type="ECO:0000256" key="9">
    <source>
        <dbReference type="ARBA" id="ARBA00033765"/>
    </source>
</evidence>
<keyword evidence="4 13" id="KW-0808">Transferase</keyword>
<dbReference type="InterPro" id="IPR007197">
    <property type="entry name" value="rSAM"/>
</dbReference>
<dbReference type="GO" id="GO:0005829">
    <property type="term" value="C:cytosol"/>
    <property type="evidence" value="ECO:0007669"/>
    <property type="project" value="TreeGrafter"/>
</dbReference>
<feature type="domain" description="Radical SAM core" evidence="16">
    <location>
        <begin position="163"/>
        <end position="393"/>
    </location>
</feature>
<dbReference type="InterPro" id="IPR013848">
    <property type="entry name" value="Methylthiotransferase_N"/>
</dbReference>
<evidence type="ECO:0000259" key="15">
    <source>
        <dbReference type="PROSITE" id="PS51449"/>
    </source>
</evidence>
<comment type="subcellular location">
    <subcellularLocation>
        <location evidence="13">Cytoplasm</location>
    </subcellularLocation>
</comment>
<dbReference type="InterPro" id="IPR006463">
    <property type="entry name" value="MiaB_methiolase"/>
</dbReference>
<dbReference type="Proteomes" id="UP000287502">
    <property type="component" value="Chromosome"/>
</dbReference>
<dbReference type="PANTHER" id="PTHR43020:SF2">
    <property type="entry name" value="MITOCHONDRIAL TRNA METHYLTHIOTRANSFERASE CDK5RAP1"/>
    <property type="match status" value="1"/>
</dbReference>
<evidence type="ECO:0000259" key="16">
    <source>
        <dbReference type="PROSITE" id="PS51918"/>
    </source>
</evidence>
<dbReference type="AlphaFoldDB" id="A0A3R5UV92"/>
<feature type="domain" description="TRAM" evidence="14">
    <location>
        <begin position="396"/>
        <end position="460"/>
    </location>
</feature>
<organism evidence="17 18">
    <name type="scientific">Geovibrio thiophilus</name>
    <dbReference type="NCBI Taxonomy" id="139438"/>
    <lineage>
        <taxon>Bacteria</taxon>
        <taxon>Pseudomonadati</taxon>
        <taxon>Deferribacterota</taxon>
        <taxon>Deferribacteres</taxon>
        <taxon>Deferribacterales</taxon>
        <taxon>Geovibrionaceae</taxon>
        <taxon>Geovibrio</taxon>
    </lineage>
</organism>
<dbReference type="KEGG" id="gtl:EP073_08950"/>
<feature type="binding site" evidence="13">
    <location>
        <position position="105"/>
    </location>
    <ligand>
        <name>[4Fe-4S] cluster</name>
        <dbReference type="ChEBI" id="CHEBI:49883"/>
        <label>1</label>
    </ligand>
</feature>
<dbReference type="SUPFAM" id="SSF102114">
    <property type="entry name" value="Radical SAM enzymes"/>
    <property type="match status" value="1"/>
</dbReference>
<comment type="function">
    <text evidence="1 13">Catalyzes the methylthiolation of N6-(dimethylallyl)adenosine (i(6)A), leading to the formation of 2-methylthio-N6-(dimethylallyl)adenosine (ms(2)i(6)A) at position 37 in tRNAs that read codons beginning with uridine.</text>
</comment>
<dbReference type="InterPro" id="IPR058240">
    <property type="entry name" value="rSAM_sf"/>
</dbReference>
<dbReference type="InterPro" id="IPR020612">
    <property type="entry name" value="Methylthiotransferase_CS"/>
</dbReference>
<evidence type="ECO:0000259" key="14">
    <source>
        <dbReference type="PROSITE" id="PS50926"/>
    </source>
</evidence>
<dbReference type="FunFam" id="3.40.50.12160:FF:000003">
    <property type="entry name" value="CDK5 regulatory subunit-associated protein 1"/>
    <property type="match status" value="1"/>
</dbReference>
<dbReference type="GO" id="GO:0051539">
    <property type="term" value="F:4 iron, 4 sulfur cluster binding"/>
    <property type="evidence" value="ECO:0007669"/>
    <property type="project" value="UniProtKB-UniRule"/>
</dbReference>
<evidence type="ECO:0000256" key="8">
    <source>
        <dbReference type="ARBA" id="ARBA00023014"/>
    </source>
</evidence>
<protein>
    <recommendedName>
        <fullName evidence="10 13">tRNA-2-methylthio-N(6)-dimethylallyladenosine synthase</fullName>
        <ecNumber evidence="9 13">2.8.4.3</ecNumber>
    </recommendedName>
    <alternativeName>
        <fullName evidence="12 13">(Dimethylallyl)adenosine tRNA methylthiotransferase MiaB</fullName>
    </alternativeName>
    <alternativeName>
        <fullName evidence="11 13">tRNA-i(6)A37 methylthiotransferase</fullName>
    </alternativeName>
</protein>
<keyword evidence="3 13" id="KW-0963">Cytoplasm</keyword>
<evidence type="ECO:0000256" key="3">
    <source>
        <dbReference type="ARBA" id="ARBA00022490"/>
    </source>
</evidence>
<comment type="catalytic activity">
    <reaction evidence="13">
        <text>N(6)-dimethylallyladenosine(37) in tRNA + (sulfur carrier)-SH + AH2 + 2 S-adenosyl-L-methionine = 2-methylsulfanyl-N(6)-dimethylallyladenosine(37) in tRNA + (sulfur carrier)-H + 5'-deoxyadenosine + L-methionine + A + S-adenosyl-L-homocysteine + 2 H(+)</text>
        <dbReference type="Rhea" id="RHEA:37067"/>
        <dbReference type="Rhea" id="RHEA-COMP:10375"/>
        <dbReference type="Rhea" id="RHEA-COMP:10376"/>
        <dbReference type="Rhea" id="RHEA-COMP:14737"/>
        <dbReference type="Rhea" id="RHEA-COMP:14739"/>
        <dbReference type="ChEBI" id="CHEBI:13193"/>
        <dbReference type="ChEBI" id="CHEBI:15378"/>
        <dbReference type="ChEBI" id="CHEBI:17319"/>
        <dbReference type="ChEBI" id="CHEBI:17499"/>
        <dbReference type="ChEBI" id="CHEBI:29917"/>
        <dbReference type="ChEBI" id="CHEBI:57844"/>
        <dbReference type="ChEBI" id="CHEBI:57856"/>
        <dbReference type="ChEBI" id="CHEBI:59789"/>
        <dbReference type="ChEBI" id="CHEBI:64428"/>
        <dbReference type="ChEBI" id="CHEBI:74415"/>
        <dbReference type="ChEBI" id="CHEBI:74417"/>
        <dbReference type="EC" id="2.8.4.3"/>
    </reaction>
</comment>
<dbReference type="PROSITE" id="PS01278">
    <property type="entry name" value="MTTASE_RADICAL"/>
    <property type="match status" value="1"/>
</dbReference>
<dbReference type="InterPro" id="IPR002792">
    <property type="entry name" value="TRAM_dom"/>
</dbReference>
<dbReference type="PROSITE" id="PS51918">
    <property type="entry name" value="RADICAL_SAM"/>
    <property type="match status" value="1"/>
</dbReference>
<feature type="binding site" evidence="13">
    <location>
        <position position="35"/>
    </location>
    <ligand>
        <name>[4Fe-4S] cluster</name>
        <dbReference type="ChEBI" id="CHEBI:49883"/>
        <label>1</label>
    </ligand>
</feature>
<dbReference type="SMART" id="SM00729">
    <property type="entry name" value="Elp3"/>
    <property type="match status" value="1"/>
</dbReference>
<feature type="binding site" evidence="13">
    <location>
        <position position="184"/>
    </location>
    <ligand>
        <name>[4Fe-4S] cluster</name>
        <dbReference type="ChEBI" id="CHEBI:49883"/>
        <label>2</label>
        <note>4Fe-4S-S-AdoMet</note>
    </ligand>
</feature>
<comment type="similarity">
    <text evidence="13">Belongs to the methylthiotransferase family. MiaB subfamily.</text>
</comment>
<dbReference type="InterPro" id="IPR023404">
    <property type="entry name" value="rSAM_horseshoe"/>
</dbReference>
<gene>
    <name evidence="13 17" type="primary">miaB</name>
    <name evidence="17" type="ORF">EP073_08950</name>
</gene>
<dbReference type="EMBL" id="CP035108">
    <property type="protein sequence ID" value="QAR33523.1"/>
    <property type="molecule type" value="Genomic_DNA"/>
</dbReference>
<name>A0A3R5UV92_9BACT</name>
<evidence type="ECO:0000256" key="13">
    <source>
        <dbReference type="HAMAP-Rule" id="MF_01864"/>
    </source>
</evidence>
<evidence type="ECO:0000256" key="10">
    <source>
        <dbReference type="ARBA" id="ARBA00068570"/>
    </source>
</evidence>
<evidence type="ECO:0000256" key="2">
    <source>
        <dbReference type="ARBA" id="ARBA00022485"/>
    </source>
</evidence>
<evidence type="ECO:0000313" key="17">
    <source>
        <dbReference type="EMBL" id="QAR33523.1"/>
    </source>
</evidence>
<dbReference type="Gene3D" id="3.40.50.12160">
    <property type="entry name" value="Methylthiotransferase, N-terminal domain"/>
    <property type="match status" value="1"/>
</dbReference>
<evidence type="ECO:0000256" key="12">
    <source>
        <dbReference type="ARBA" id="ARBA00081141"/>
    </source>
</evidence>
<keyword evidence="5 13" id="KW-0949">S-adenosyl-L-methionine</keyword>
<dbReference type="SFLD" id="SFLDS00029">
    <property type="entry name" value="Radical_SAM"/>
    <property type="match status" value="1"/>
</dbReference>
<keyword evidence="8 13" id="KW-0411">Iron-sulfur</keyword>
<comment type="subunit">
    <text evidence="13">Monomer.</text>
</comment>
<keyword evidence="6 13" id="KW-0479">Metal-binding</keyword>
<dbReference type="FunFam" id="3.80.30.20:FF:000001">
    <property type="entry name" value="tRNA-2-methylthio-N(6)-dimethylallyladenosine synthase 2"/>
    <property type="match status" value="1"/>
</dbReference>
<dbReference type="HAMAP" id="MF_01864">
    <property type="entry name" value="tRNA_metthiotr_MiaB"/>
    <property type="match status" value="1"/>
</dbReference>
<keyword evidence="18" id="KW-1185">Reference proteome</keyword>
<dbReference type="GO" id="GO:0046872">
    <property type="term" value="F:metal ion binding"/>
    <property type="evidence" value="ECO:0007669"/>
    <property type="project" value="UniProtKB-KW"/>
</dbReference>
<reference evidence="17 18" key="1">
    <citation type="submission" date="2019-01" db="EMBL/GenBank/DDBJ databases">
        <title>Geovibrio thiophilus DSM 11263, complete genome.</title>
        <authorList>
            <person name="Spring S."/>
            <person name="Bunk B."/>
            <person name="Sproer C."/>
        </authorList>
    </citation>
    <scope>NUCLEOTIDE SEQUENCE [LARGE SCALE GENOMIC DNA]</scope>
    <source>
        <strain evidence="17 18">DSM 11263</strain>
    </source>
</reference>
<dbReference type="NCBIfam" id="TIGR01574">
    <property type="entry name" value="miaB-methiolase"/>
    <property type="match status" value="1"/>
</dbReference>
<dbReference type="SFLD" id="SFLDG01082">
    <property type="entry name" value="B12-binding_domain_containing"/>
    <property type="match status" value="1"/>
</dbReference>
<dbReference type="SFLD" id="SFLDF00273">
    <property type="entry name" value="(dimethylallyl)adenosine_tRNA"/>
    <property type="match status" value="1"/>
</dbReference>
<dbReference type="SFLD" id="SFLDG01061">
    <property type="entry name" value="methylthiotransferase"/>
    <property type="match status" value="1"/>
</dbReference>
<dbReference type="Pfam" id="PF00919">
    <property type="entry name" value="UPF0004"/>
    <property type="match status" value="1"/>
</dbReference>
<dbReference type="PROSITE" id="PS51449">
    <property type="entry name" value="MTTASE_N"/>
    <property type="match status" value="1"/>
</dbReference>
<dbReference type="Pfam" id="PF01938">
    <property type="entry name" value="TRAM"/>
    <property type="match status" value="1"/>
</dbReference>
<evidence type="ECO:0000256" key="11">
    <source>
        <dbReference type="ARBA" id="ARBA00080698"/>
    </source>
</evidence>
<dbReference type="EC" id="2.8.4.3" evidence="9 13"/>
<accession>A0A3R5UV92</accession>
<dbReference type="PANTHER" id="PTHR43020">
    <property type="entry name" value="CDK5 REGULATORY SUBUNIT-ASSOCIATED PROTEIN 1"/>
    <property type="match status" value="1"/>
</dbReference>